<dbReference type="InterPro" id="IPR027410">
    <property type="entry name" value="TCP-1-like_intermed_sf"/>
</dbReference>
<dbReference type="SUPFAM" id="SSF48592">
    <property type="entry name" value="GroEL equatorial domain-like"/>
    <property type="match status" value="2"/>
</dbReference>
<evidence type="ECO:0000313" key="13">
    <source>
        <dbReference type="Proteomes" id="UP000274327"/>
    </source>
</evidence>
<name>A0A426SPV2_9MICO</name>
<dbReference type="InterPro" id="IPR018370">
    <property type="entry name" value="Chaperonin_Cpn60_CS"/>
</dbReference>
<organism evidence="12 13">
    <name type="scientific">Brachybacterium paraconglomeratum</name>
    <dbReference type="NCBI Taxonomy" id="173362"/>
    <lineage>
        <taxon>Bacteria</taxon>
        <taxon>Bacillati</taxon>
        <taxon>Actinomycetota</taxon>
        <taxon>Actinomycetes</taxon>
        <taxon>Micrococcales</taxon>
        <taxon>Dermabacteraceae</taxon>
        <taxon>Brachybacterium</taxon>
    </lineage>
</organism>
<keyword evidence="9" id="KW-0963">Cytoplasm</keyword>
<dbReference type="GO" id="GO:0042026">
    <property type="term" value="P:protein refolding"/>
    <property type="evidence" value="ECO:0007669"/>
    <property type="project" value="UniProtKB-UniRule"/>
</dbReference>
<dbReference type="NCBIfam" id="NF009488">
    <property type="entry name" value="PRK12850.1"/>
    <property type="match status" value="1"/>
</dbReference>
<keyword evidence="6 9" id="KW-0143">Chaperone</keyword>
<dbReference type="NCBIfam" id="NF000592">
    <property type="entry name" value="PRK00013.1"/>
    <property type="match status" value="1"/>
</dbReference>
<comment type="similarity">
    <text evidence="3 9 10">Belongs to the chaperonin (HSP60) family.</text>
</comment>
<dbReference type="InterPro" id="IPR002423">
    <property type="entry name" value="Cpn60/GroEL/TCP-1"/>
</dbReference>
<feature type="binding site" evidence="9">
    <location>
        <begin position="86"/>
        <end position="90"/>
    </location>
    <ligand>
        <name>ATP</name>
        <dbReference type="ChEBI" id="CHEBI:30616"/>
    </ligand>
</feature>
<dbReference type="RefSeq" id="WP_010551192.1">
    <property type="nucleotide sequence ID" value="NZ_JALXWX010000231.1"/>
</dbReference>
<dbReference type="PRINTS" id="PR00298">
    <property type="entry name" value="CHAPERONIN60"/>
</dbReference>
<gene>
    <name evidence="9 12" type="primary">groL</name>
    <name evidence="9" type="synonym">groEL</name>
    <name evidence="12" type="ORF">DS079_02635</name>
</gene>
<reference evidence="12 13" key="1">
    <citation type="submission" date="2018-07" db="EMBL/GenBank/DDBJ databases">
        <title>Brachybacteriurn paraconglorneratum KCTC 9916.</title>
        <authorList>
            <person name="Li Y."/>
        </authorList>
    </citation>
    <scope>NUCLEOTIDE SEQUENCE [LARGE SCALE GENOMIC DNA]</scope>
    <source>
        <strain evidence="12 13">KCTC 9916</strain>
    </source>
</reference>
<dbReference type="Gene3D" id="1.10.560.10">
    <property type="entry name" value="GroEL-like equatorial domain"/>
    <property type="match status" value="1"/>
</dbReference>
<dbReference type="NCBIfam" id="NF009487">
    <property type="entry name" value="PRK12849.1"/>
    <property type="match status" value="1"/>
</dbReference>
<dbReference type="HAMAP" id="MF_00600">
    <property type="entry name" value="CH60"/>
    <property type="match status" value="1"/>
</dbReference>
<dbReference type="Proteomes" id="UP000274327">
    <property type="component" value="Unassembled WGS sequence"/>
</dbReference>
<keyword evidence="13" id="KW-1185">Reference proteome</keyword>
<dbReference type="NCBIfam" id="NF009489">
    <property type="entry name" value="PRK12851.1"/>
    <property type="match status" value="1"/>
</dbReference>
<dbReference type="GO" id="GO:0016853">
    <property type="term" value="F:isomerase activity"/>
    <property type="evidence" value="ECO:0007669"/>
    <property type="project" value="UniProtKB-KW"/>
</dbReference>
<dbReference type="GO" id="GO:0009986">
    <property type="term" value="C:cell surface"/>
    <property type="evidence" value="ECO:0007669"/>
    <property type="project" value="UniProtKB-SubCell"/>
</dbReference>
<dbReference type="EMBL" id="QOCI01000001">
    <property type="protein sequence ID" value="RRR20312.1"/>
    <property type="molecule type" value="Genomic_DNA"/>
</dbReference>
<dbReference type="Pfam" id="PF00118">
    <property type="entry name" value="Cpn60_TCP1"/>
    <property type="match status" value="1"/>
</dbReference>
<dbReference type="NCBIfam" id="TIGR02348">
    <property type="entry name" value="GroEL"/>
    <property type="match status" value="1"/>
</dbReference>
<dbReference type="GO" id="GO:0009408">
    <property type="term" value="P:response to heat"/>
    <property type="evidence" value="ECO:0007669"/>
    <property type="project" value="UniProtKB-ARBA"/>
</dbReference>
<feature type="binding site" evidence="9">
    <location>
        <begin position="29"/>
        <end position="32"/>
    </location>
    <ligand>
        <name>ATP</name>
        <dbReference type="ChEBI" id="CHEBI:30616"/>
    </ligand>
</feature>
<dbReference type="EC" id="5.6.1.7" evidence="9"/>
<dbReference type="PROSITE" id="PS00296">
    <property type="entry name" value="CHAPERONINS_CPN60"/>
    <property type="match status" value="1"/>
</dbReference>
<keyword evidence="7 9" id="KW-0413">Isomerase</keyword>
<feature type="binding site" evidence="9">
    <location>
        <position position="493"/>
    </location>
    <ligand>
        <name>ATP</name>
        <dbReference type="ChEBI" id="CHEBI:30616"/>
    </ligand>
</feature>
<sequence length="529" mass="55635">MAKEILYNEDARRALERGVDKLANTVKVTLGPKGRNVVLDKKWGAPTITNDGVTIAREIELEDPYENLGAQLTKEVATKTNDVAGDGTTTATVLAQAIVHEGLRNVASGAAPAALKRGIEKAVEALSEKLGEISTPVDGKAQIASVASVSSQDREIGDLLAEAFDKVGKDGVITVEESSTTAMELDFTEGMQFDKGFISPHFVTDADRQEVVLEDAQVLLHQGKISAVADILPLLEKVVEGGKPLFIIAEDVDGEALSTLVVNKIRGAFKGAAVKAPAFGDRRKAMLQDIAVLTGAQVITSDLGLDLKTVDTDVLGHAGRVVVTKDSTTIVGGAGDDQAVADRVAQIRAEIENTDSDWDREKLQERLAKLAGGVSVIKVGAHTEVELKEKKMRIEDAVSATRAAIEEGIVAGGGSAIVQASSVLVDDLGLTGDEAVGVRAVARAVVEPLRWISENAGLEGYVVVEKVKEAQVGTGLNAATGEYVDLVSAGIIDPVKVTRSALRNAASIAGMVLTTETLVIEKKDEDEEA</sequence>
<evidence type="ECO:0000256" key="9">
    <source>
        <dbReference type="HAMAP-Rule" id="MF_00600"/>
    </source>
</evidence>
<evidence type="ECO:0000256" key="1">
    <source>
        <dbReference type="ARBA" id="ARBA00004191"/>
    </source>
</evidence>
<evidence type="ECO:0000256" key="11">
    <source>
        <dbReference type="RuleBase" id="RU000419"/>
    </source>
</evidence>
<evidence type="ECO:0000256" key="4">
    <source>
        <dbReference type="ARBA" id="ARBA00022741"/>
    </source>
</evidence>
<evidence type="ECO:0000256" key="5">
    <source>
        <dbReference type="ARBA" id="ARBA00022840"/>
    </source>
</evidence>
<evidence type="ECO:0000256" key="10">
    <source>
        <dbReference type="RuleBase" id="RU000418"/>
    </source>
</evidence>
<dbReference type="InterPro" id="IPR027409">
    <property type="entry name" value="GroEL-like_apical_dom_sf"/>
</dbReference>
<dbReference type="InterPro" id="IPR027413">
    <property type="entry name" value="GROEL-like_equatorial_sf"/>
</dbReference>
<evidence type="ECO:0000256" key="6">
    <source>
        <dbReference type="ARBA" id="ARBA00023186"/>
    </source>
</evidence>
<comment type="subunit">
    <text evidence="9 11">Forms a cylinder of 14 subunits composed of two heptameric rings stacked back-to-back. Interacts with the co-chaperonin GroES.</text>
</comment>
<dbReference type="GO" id="GO:0051082">
    <property type="term" value="F:unfolded protein binding"/>
    <property type="evidence" value="ECO:0007669"/>
    <property type="project" value="UniProtKB-UniRule"/>
</dbReference>
<accession>A0A426SPV2</accession>
<dbReference type="GO" id="GO:0005737">
    <property type="term" value="C:cytoplasm"/>
    <property type="evidence" value="ECO:0007669"/>
    <property type="project" value="UniProtKB-SubCell"/>
</dbReference>
<dbReference type="GO" id="GO:0140662">
    <property type="term" value="F:ATP-dependent protein folding chaperone"/>
    <property type="evidence" value="ECO:0007669"/>
    <property type="project" value="InterPro"/>
</dbReference>
<evidence type="ECO:0000313" key="12">
    <source>
        <dbReference type="EMBL" id="RRR20312.1"/>
    </source>
</evidence>
<dbReference type="Gene3D" id="3.30.260.10">
    <property type="entry name" value="TCP-1-like chaperonin intermediate domain"/>
    <property type="match status" value="1"/>
</dbReference>
<dbReference type="CDD" id="cd03344">
    <property type="entry name" value="GroEL"/>
    <property type="match status" value="1"/>
</dbReference>
<evidence type="ECO:0000256" key="8">
    <source>
        <dbReference type="ARBA" id="ARBA00025702"/>
    </source>
</evidence>
<dbReference type="GO" id="GO:0042603">
    <property type="term" value="C:capsule"/>
    <property type="evidence" value="ECO:0007669"/>
    <property type="project" value="UniProtKB-SubCell"/>
</dbReference>
<feature type="binding site" evidence="9">
    <location>
        <position position="413"/>
    </location>
    <ligand>
        <name>ATP</name>
        <dbReference type="ChEBI" id="CHEBI:30616"/>
    </ligand>
</feature>
<keyword evidence="5 9" id="KW-0067">ATP-binding</keyword>
<comment type="function">
    <text evidence="9 11">Together with its co-chaperonin GroES, plays an essential role in assisting protein folding. The GroEL-GroES system forms a nano-cage that allows encapsulation of the non-native substrate proteins and provides a physical environment optimized to promote and accelerate protein folding.</text>
</comment>
<dbReference type="InterPro" id="IPR001844">
    <property type="entry name" value="Cpn60/GroEL"/>
</dbReference>
<evidence type="ECO:0000256" key="3">
    <source>
        <dbReference type="ARBA" id="ARBA00006607"/>
    </source>
</evidence>
<proteinExistence type="inferred from homology"/>
<comment type="caution">
    <text evidence="9">Lacks conserved residue(s) required for the propagation of feature annotation.</text>
</comment>
<feature type="binding site" evidence="9">
    <location>
        <begin position="477"/>
        <end position="479"/>
    </location>
    <ligand>
        <name>ATP</name>
        <dbReference type="ChEBI" id="CHEBI:30616"/>
    </ligand>
</feature>
<dbReference type="PANTHER" id="PTHR45633">
    <property type="entry name" value="60 KDA HEAT SHOCK PROTEIN, MITOCHONDRIAL"/>
    <property type="match status" value="1"/>
</dbReference>
<protein>
    <recommendedName>
        <fullName evidence="9">Chaperonin GroEL</fullName>
        <ecNumber evidence="9">5.6.1.7</ecNumber>
    </recommendedName>
    <alternativeName>
        <fullName evidence="9">60 kDa chaperonin</fullName>
    </alternativeName>
    <alternativeName>
        <fullName evidence="9">Chaperonin-60</fullName>
        <shortName evidence="9">Cpn60</shortName>
    </alternativeName>
</protein>
<dbReference type="FunFam" id="3.50.7.10:FF:000001">
    <property type="entry name" value="60 kDa chaperonin"/>
    <property type="match status" value="1"/>
</dbReference>
<keyword evidence="4 9" id="KW-0547">Nucleotide-binding</keyword>
<evidence type="ECO:0000256" key="7">
    <source>
        <dbReference type="ARBA" id="ARBA00023235"/>
    </source>
</evidence>
<dbReference type="GeneID" id="78119926"/>
<comment type="caution">
    <text evidence="12">The sequence shown here is derived from an EMBL/GenBank/DDBJ whole genome shotgun (WGS) entry which is preliminary data.</text>
</comment>
<dbReference type="GO" id="GO:0005524">
    <property type="term" value="F:ATP binding"/>
    <property type="evidence" value="ECO:0007669"/>
    <property type="project" value="UniProtKB-UniRule"/>
</dbReference>
<dbReference type="SUPFAM" id="SSF52029">
    <property type="entry name" value="GroEL apical domain-like"/>
    <property type="match status" value="1"/>
</dbReference>
<dbReference type="AlphaFoldDB" id="A0A426SPV2"/>
<dbReference type="Gene3D" id="3.50.7.10">
    <property type="entry name" value="GroEL"/>
    <property type="match status" value="1"/>
</dbReference>
<comment type="subcellular location">
    <subcellularLocation>
        <location evidence="2">Cell surface</location>
    </subcellularLocation>
    <subcellularLocation>
        <location evidence="9">Cytoplasm</location>
    </subcellularLocation>
    <subcellularLocation>
        <location evidence="8">Secreted</location>
        <location evidence="8">Capsule</location>
    </subcellularLocation>
    <subcellularLocation>
        <location evidence="1">Secreted</location>
        <location evidence="1">Cell wall</location>
    </subcellularLocation>
</comment>
<evidence type="ECO:0000256" key="2">
    <source>
        <dbReference type="ARBA" id="ARBA00004241"/>
    </source>
</evidence>